<dbReference type="InterPro" id="IPR027843">
    <property type="entry name" value="DUF4440"/>
</dbReference>
<accession>A0A8J4E3E5</accession>
<proteinExistence type="predicted"/>
<reference evidence="2" key="1">
    <citation type="submission" date="2021-01" db="EMBL/GenBank/DDBJ databases">
        <title>Whole genome shotgun sequence of Virgisporangium aurantiacum NBRC 16421.</title>
        <authorList>
            <person name="Komaki H."/>
            <person name="Tamura T."/>
        </authorList>
    </citation>
    <scope>NUCLEOTIDE SEQUENCE</scope>
    <source>
        <strain evidence="2">NBRC 16421</strain>
    </source>
</reference>
<dbReference type="Gene3D" id="3.10.450.50">
    <property type="match status" value="1"/>
</dbReference>
<dbReference type="SUPFAM" id="SSF54427">
    <property type="entry name" value="NTF2-like"/>
    <property type="match status" value="1"/>
</dbReference>
<comment type="caution">
    <text evidence="2">The sequence shown here is derived from an EMBL/GenBank/DDBJ whole genome shotgun (WGS) entry which is preliminary data.</text>
</comment>
<dbReference type="AlphaFoldDB" id="A0A8J4E3E5"/>
<dbReference type="EMBL" id="BOPG01000049">
    <property type="protein sequence ID" value="GIJ60011.1"/>
    <property type="molecule type" value="Genomic_DNA"/>
</dbReference>
<evidence type="ECO:0000313" key="3">
    <source>
        <dbReference type="Proteomes" id="UP000612585"/>
    </source>
</evidence>
<protein>
    <recommendedName>
        <fullName evidence="1">DUF4440 domain-containing protein</fullName>
    </recommendedName>
</protein>
<dbReference type="RefSeq" id="WP_204003671.1">
    <property type="nucleotide sequence ID" value="NZ_BOPG01000049.1"/>
</dbReference>
<evidence type="ECO:0000259" key="1">
    <source>
        <dbReference type="Pfam" id="PF14534"/>
    </source>
</evidence>
<gene>
    <name evidence="2" type="ORF">Vau01_075270</name>
</gene>
<dbReference type="Proteomes" id="UP000612585">
    <property type="component" value="Unassembled WGS sequence"/>
</dbReference>
<organism evidence="2 3">
    <name type="scientific">Virgisporangium aurantiacum</name>
    <dbReference type="NCBI Taxonomy" id="175570"/>
    <lineage>
        <taxon>Bacteria</taxon>
        <taxon>Bacillati</taxon>
        <taxon>Actinomycetota</taxon>
        <taxon>Actinomycetes</taxon>
        <taxon>Micromonosporales</taxon>
        <taxon>Micromonosporaceae</taxon>
        <taxon>Virgisporangium</taxon>
    </lineage>
</organism>
<feature type="domain" description="DUF4440" evidence="1">
    <location>
        <begin position="11"/>
        <end position="117"/>
    </location>
</feature>
<sequence>MPHDSRTSELHTAERALQAAQLASDVAELDRLIDDRLVFTGPDGRLYSKADDLRLHGSGEQKMSGVEEEDLTVLVAGNTGVTCFLGTVSGVLSGAGFTARVRYTRTWIYDDSHGWRLIAGHVSGVG</sequence>
<evidence type="ECO:0000313" key="2">
    <source>
        <dbReference type="EMBL" id="GIJ60011.1"/>
    </source>
</evidence>
<dbReference type="Pfam" id="PF14534">
    <property type="entry name" value="DUF4440"/>
    <property type="match status" value="1"/>
</dbReference>
<name>A0A8J4E3E5_9ACTN</name>
<keyword evidence="3" id="KW-1185">Reference proteome</keyword>
<dbReference type="InterPro" id="IPR032710">
    <property type="entry name" value="NTF2-like_dom_sf"/>
</dbReference>